<dbReference type="InterPro" id="IPR001638">
    <property type="entry name" value="Solute-binding_3/MltF_N"/>
</dbReference>
<keyword evidence="3 4" id="KW-0732">Signal</keyword>
<evidence type="ECO:0000256" key="1">
    <source>
        <dbReference type="ARBA" id="ARBA00010333"/>
    </source>
</evidence>
<evidence type="ECO:0000313" key="7">
    <source>
        <dbReference type="Proteomes" id="UP000187891"/>
    </source>
</evidence>
<dbReference type="SUPFAM" id="SSF53850">
    <property type="entry name" value="Periplasmic binding protein-like II"/>
    <property type="match status" value="1"/>
</dbReference>
<dbReference type="SMART" id="SM00062">
    <property type="entry name" value="PBPb"/>
    <property type="match status" value="1"/>
</dbReference>
<accession>A0A1R3U238</accession>
<protein>
    <submittedName>
        <fullName evidence="6">General L-amino acid-binding periplasmic protein AapJ</fullName>
    </submittedName>
</protein>
<gene>
    <name evidence="6" type="primary">aapJ_2</name>
    <name evidence="6" type="ORF">DSM25559_4918</name>
</gene>
<evidence type="ECO:0000256" key="3">
    <source>
        <dbReference type="ARBA" id="ARBA00022729"/>
    </source>
</evidence>
<evidence type="ECO:0000256" key="2">
    <source>
        <dbReference type="ARBA" id="ARBA00022448"/>
    </source>
</evidence>
<dbReference type="InterPro" id="IPR051455">
    <property type="entry name" value="Bact_solute-bind_prot3"/>
</dbReference>
<dbReference type="Proteomes" id="UP000187891">
    <property type="component" value="Unassembled WGS sequence"/>
</dbReference>
<dbReference type="PANTHER" id="PTHR30085">
    <property type="entry name" value="AMINO ACID ABC TRANSPORTER PERMEASE"/>
    <property type="match status" value="1"/>
</dbReference>
<dbReference type="STRING" id="1907666.DSM25559_4918"/>
<name>A0A1R3U238_9HYPH</name>
<dbReference type="Pfam" id="PF00497">
    <property type="entry name" value="SBP_bac_3"/>
    <property type="match status" value="1"/>
</dbReference>
<sequence length="347" mass="37780">MNRLSARGGFLRKVLATTLVLATGLIASSALAGETLDKIKQRGLIKVGVGTTPGFFSPDSNGRWQGFFIDFGRALAVTVFNDPEKVEFTNSSPQQRLPALQSGEFDILLSGVTQTVTRALKLGFHFGPVIFYDGQGLLVRKDLGVTKGGDLDGATIGVQSGTTGELNIADFFRKTGKKFTPVTIEETGEFLKALESGRVDALTQDSTDLAAKRTQLSKPDDYILLPERLSKEPLAPALRAGDDQWLEIVNWTVFATIQAEEFGITKANVDEFLKSEDPSIQRFLGVDPSLGEAIGLDPKFAYNIIKAVGNYGEIFDRNVGKGTTLNFERGYNQLWTDGGLLYSPPFR</sequence>
<dbReference type="GO" id="GO:0006865">
    <property type="term" value="P:amino acid transport"/>
    <property type="evidence" value="ECO:0007669"/>
    <property type="project" value="TreeGrafter"/>
</dbReference>
<feature type="chain" id="PRO_5012119409" evidence="4">
    <location>
        <begin position="33"/>
        <end position="347"/>
    </location>
</feature>
<dbReference type="Gene3D" id="3.40.190.10">
    <property type="entry name" value="Periplasmic binding protein-like II"/>
    <property type="match status" value="2"/>
</dbReference>
<feature type="domain" description="Solute-binding protein family 3/N-terminal" evidence="5">
    <location>
        <begin position="44"/>
        <end position="272"/>
    </location>
</feature>
<evidence type="ECO:0000259" key="5">
    <source>
        <dbReference type="SMART" id="SM00062"/>
    </source>
</evidence>
<evidence type="ECO:0000256" key="4">
    <source>
        <dbReference type="SAM" id="SignalP"/>
    </source>
</evidence>
<proteinExistence type="inferred from homology"/>
<evidence type="ECO:0000313" key="6">
    <source>
        <dbReference type="EMBL" id="SCX35359.1"/>
    </source>
</evidence>
<reference evidence="7" key="1">
    <citation type="submission" date="2016-10" db="EMBL/GenBank/DDBJ databases">
        <authorList>
            <person name="Wibberg D."/>
        </authorList>
    </citation>
    <scope>NUCLEOTIDE SEQUENCE [LARGE SCALE GENOMIC DNA]</scope>
</reference>
<organism evidence="6 7">
    <name type="scientific">Agrobacterium rosae</name>
    <dbReference type="NCBI Taxonomy" id="1972867"/>
    <lineage>
        <taxon>Bacteria</taxon>
        <taxon>Pseudomonadati</taxon>
        <taxon>Pseudomonadota</taxon>
        <taxon>Alphaproteobacteria</taxon>
        <taxon>Hyphomicrobiales</taxon>
        <taxon>Rhizobiaceae</taxon>
        <taxon>Rhizobium/Agrobacterium group</taxon>
        <taxon>Agrobacterium</taxon>
    </lineage>
</organism>
<dbReference type="RefSeq" id="WP_083716488.1">
    <property type="nucleotide sequence ID" value="NZ_FMUE01000020.1"/>
</dbReference>
<dbReference type="EMBL" id="FMUE01000020">
    <property type="protein sequence ID" value="SCX35359.1"/>
    <property type="molecule type" value="Genomic_DNA"/>
</dbReference>
<dbReference type="AlphaFoldDB" id="A0A1R3U238"/>
<dbReference type="PANTHER" id="PTHR30085:SF7">
    <property type="entry name" value="AMINO-ACID ABC TRANSPORTER-BINDING PROTEIN YHDW-RELATED"/>
    <property type="match status" value="1"/>
</dbReference>
<comment type="similarity">
    <text evidence="1">Belongs to the bacterial solute-binding protein 3 family.</text>
</comment>
<feature type="signal peptide" evidence="4">
    <location>
        <begin position="1"/>
        <end position="32"/>
    </location>
</feature>
<keyword evidence="2" id="KW-0813">Transport</keyword>
<dbReference type="CDD" id="cd13692">
    <property type="entry name" value="PBP2_BztA"/>
    <property type="match status" value="1"/>
</dbReference>